<name>A0A8T4GD95_9EURY</name>
<dbReference type="Proteomes" id="UP000823588">
    <property type="component" value="Unassembled WGS sequence"/>
</dbReference>
<feature type="transmembrane region" description="Helical" evidence="1">
    <location>
        <begin position="167"/>
        <end position="190"/>
    </location>
</feature>
<feature type="transmembrane region" description="Helical" evidence="1">
    <location>
        <begin position="100"/>
        <end position="120"/>
    </location>
</feature>
<keyword evidence="1" id="KW-0472">Membrane</keyword>
<gene>
    <name evidence="3" type="ORF">J2751_000613</name>
</gene>
<feature type="transmembrane region" description="Helical" evidence="1">
    <location>
        <begin position="12"/>
        <end position="33"/>
    </location>
</feature>
<comment type="caution">
    <text evidence="3">The sequence shown here is derived from an EMBL/GenBank/DDBJ whole genome shotgun (WGS) entry which is preliminary data.</text>
</comment>
<proteinExistence type="predicted"/>
<reference evidence="3" key="1">
    <citation type="submission" date="2021-03" db="EMBL/GenBank/DDBJ databases">
        <title>Genomic Encyclopedia of Type Strains, Phase IV (KMG-IV): sequencing the most valuable type-strain genomes for metagenomic binning, comparative biology and taxonomic classification.</title>
        <authorList>
            <person name="Goeker M."/>
        </authorList>
    </citation>
    <scope>NUCLEOTIDE SEQUENCE</scope>
    <source>
        <strain evidence="3">DSM 23564</strain>
    </source>
</reference>
<dbReference type="Pfam" id="PF25933">
    <property type="entry name" value="DUF7978"/>
    <property type="match status" value="1"/>
</dbReference>
<feature type="transmembrane region" description="Helical" evidence="1">
    <location>
        <begin position="132"/>
        <end position="155"/>
    </location>
</feature>
<protein>
    <recommendedName>
        <fullName evidence="2">DUF7978 domain-containing protein</fullName>
    </recommendedName>
</protein>
<evidence type="ECO:0000259" key="2">
    <source>
        <dbReference type="Pfam" id="PF25933"/>
    </source>
</evidence>
<dbReference type="RefSeq" id="WP_209483020.1">
    <property type="nucleotide sequence ID" value="NZ_JAGGKQ010000003.1"/>
</dbReference>
<dbReference type="AlphaFoldDB" id="A0A8T4GD95"/>
<evidence type="ECO:0000313" key="3">
    <source>
        <dbReference type="EMBL" id="MBP1921620.1"/>
    </source>
</evidence>
<organism evidence="3 4">
    <name type="scientific">Halorubrum alkaliphilum</name>
    <dbReference type="NCBI Taxonomy" id="261290"/>
    <lineage>
        <taxon>Archaea</taxon>
        <taxon>Methanobacteriati</taxon>
        <taxon>Methanobacteriota</taxon>
        <taxon>Stenosarchaea group</taxon>
        <taxon>Halobacteria</taxon>
        <taxon>Halobacteriales</taxon>
        <taxon>Haloferacaceae</taxon>
        <taxon>Halorubrum</taxon>
    </lineage>
</organism>
<evidence type="ECO:0000256" key="1">
    <source>
        <dbReference type="SAM" id="Phobius"/>
    </source>
</evidence>
<sequence length="193" mass="19447">MSLSTRSDTTSRLAIGAAGGVASYLLGYLLVYVTQRGGVDEQLEGFNFIADLFGSDPIPAWQAVGWLFYNAHFVATELPSLVGGVRSENFIAAGDDGTLTALYVVPVVLLLVAGLAAGRLGNAEDPADGAQAGALVVVGYLPLAIAGAVLFGYSVGEGTIAPDLVTAVLLAGVVYPAALGAVGGVASTFLGNE</sequence>
<keyword evidence="4" id="KW-1185">Reference proteome</keyword>
<keyword evidence="1" id="KW-0812">Transmembrane</keyword>
<evidence type="ECO:0000313" key="4">
    <source>
        <dbReference type="Proteomes" id="UP000823588"/>
    </source>
</evidence>
<dbReference type="EMBL" id="JAGGKQ010000003">
    <property type="protein sequence ID" value="MBP1921620.1"/>
    <property type="molecule type" value="Genomic_DNA"/>
</dbReference>
<keyword evidence="1" id="KW-1133">Transmembrane helix</keyword>
<dbReference type="InterPro" id="IPR058284">
    <property type="entry name" value="DUF7978"/>
</dbReference>
<dbReference type="OrthoDB" id="270777at2157"/>
<accession>A0A8T4GD95</accession>
<feature type="domain" description="DUF7978" evidence="2">
    <location>
        <begin position="5"/>
        <end position="189"/>
    </location>
</feature>